<evidence type="ECO:0000256" key="1">
    <source>
        <dbReference type="SAM" id="MobiDB-lite"/>
    </source>
</evidence>
<gene>
    <name evidence="2" type="ORF">QIS74_00560</name>
</gene>
<comment type="caution">
    <text evidence="2">The sequence shown here is derived from an EMBL/GenBank/DDBJ whole genome shotgun (WGS) entry which is preliminary data.</text>
</comment>
<dbReference type="Proteomes" id="UP001327957">
    <property type="component" value="Unassembled WGS sequence"/>
</dbReference>
<feature type="compositionally biased region" description="Pro residues" evidence="1">
    <location>
        <begin position="109"/>
        <end position="118"/>
    </location>
</feature>
<dbReference type="AlphaFoldDB" id="A0AAV9TW51"/>
<organism evidence="2 3">
    <name type="scientific">Colletotrichum tabaci</name>
    <dbReference type="NCBI Taxonomy" id="1209068"/>
    <lineage>
        <taxon>Eukaryota</taxon>
        <taxon>Fungi</taxon>
        <taxon>Dikarya</taxon>
        <taxon>Ascomycota</taxon>
        <taxon>Pezizomycotina</taxon>
        <taxon>Sordariomycetes</taxon>
        <taxon>Hypocreomycetidae</taxon>
        <taxon>Glomerellales</taxon>
        <taxon>Glomerellaceae</taxon>
        <taxon>Colletotrichum</taxon>
        <taxon>Colletotrichum destructivum species complex</taxon>
    </lineage>
</organism>
<evidence type="ECO:0000313" key="3">
    <source>
        <dbReference type="Proteomes" id="UP001327957"/>
    </source>
</evidence>
<reference evidence="2 3" key="1">
    <citation type="submission" date="2023-04" db="EMBL/GenBank/DDBJ databases">
        <title>Colletotrichum tabacum stain YC1 causing leaf anthracnose on Nicotiana tabacum(L.) cv.</title>
        <authorList>
            <person name="Ji Z."/>
            <person name="Wang M."/>
            <person name="Zhang J."/>
            <person name="Wang N."/>
            <person name="Zhou Z."/>
        </authorList>
    </citation>
    <scope>NUCLEOTIDE SEQUENCE [LARGE SCALE GENOMIC DNA]</scope>
    <source>
        <strain evidence="2 3">YC1</strain>
    </source>
</reference>
<accession>A0AAV9TW51</accession>
<sequence>MFGRPYIPIQPLKEVLAGIGFVDVSLSVYKWPTNPWAKDPKYKELGVLNGQNIADGLEGFCMAPLTRAHGWTPEEVNVFLVDVRNNIKDRSVHAYWPIYCLIGRKPEKQPTPAPPAPPFSGCSPSSSGSIFSSCTS</sequence>
<dbReference type="GO" id="GO:0032259">
    <property type="term" value="P:methylation"/>
    <property type="evidence" value="ECO:0007669"/>
    <property type="project" value="UniProtKB-KW"/>
</dbReference>
<protein>
    <submittedName>
        <fullName evidence="2">Methyltransferase domain-containing protein</fullName>
    </submittedName>
</protein>
<dbReference type="InterPro" id="IPR029063">
    <property type="entry name" value="SAM-dependent_MTases_sf"/>
</dbReference>
<keyword evidence="2" id="KW-0808">Transferase</keyword>
<keyword evidence="2" id="KW-0489">Methyltransferase</keyword>
<dbReference type="EMBL" id="JASAOK010000001">
    <property type="protein sequence ID" value="KAK6227005.1"/>
    <property type="molecule type" value="Genomic_DNA"/>
</dbReference>
<dbReference type="GO" id="GO:0008168">
    <property type="term" value="F:methyltransferase activity"/>
    <property type="evidence" value="ECO:0007669"/>
    <property type="project" value="UniProtKB-KW"/>
</dbReference>
<feature type="compositionally biased region" description="Low complexity" evidence="1">
    <location>
        <begin position="119"/>
        <end position="136"/>
    </location>
</feature>
<feature type="region of interest" description="Disordered" evidence="1">
    <location>
        <begin position="109"/>
        <end position="136"/>
    </location>
</feature>
<keyword evidence="3" id="KW-1185">Reference proteome</keyword>
<name>A0AAV9TW51_9PEZI</name>
<evidence type="ECO:0000313" key="2">
    <source>
        <dbReference type="EMBL" id="KAK6227005.1"/>
    </source>
</evidence>
<dbReference type="SUPFAM" id="SSF53335">
    <property type="entry name" value="S-adenosyl-L-methionine-dependent methyltransferases"/>
    <property type="match status" value="1"/>
</dbReference>
<proteinExistence type="predicted"/>